<dbReference type="InterPro" id="IPR003646">
    <property type="entry name" value="SH3-like_bac-type"/>
</dbReference>
<feature type="compositionally biased region" description="Acidic residues" evidence="1">
    <location>
        <begin position="264"/>
        <end position="281"/>
    </location>
</feature>
<evidence type="ECO:0000313" key="4">
    <source>
        <dbReference type="EMBL" id="PHU35238.1"/>
    </source>
</evidence>
<dbReference type="EMBL" id="PDYF01000011">
    <property type="protein sequence ID" value="PHU35238.1"/>
    <property type="molecule type" value="Genomic_DNA"/>
</dbReference>
<feature type="domain" description="SH3b" evidence="3">
    <location>
        <begin position="279"/>
        <end position="344"/>
    </location>
</feature>
<keyword evidence="2" id="KW-0472">Membrane</keyword>
<comment type="caution">
    <text evidence="4">The sequence shown here is derived from an EMBL/GenBank/DDBJ whole genome shotgun (WGS) entry which is preliminary data.</text>
</comment>
<name>A0A2G3DW30_9FIRM</name>
<feature type="compositionally biased region" description="Polar residues" evidence="1">
    <location>
        <begin position="282"/>
        <end position="291"/>
    </location>
</feature>
<evidence type="ECO:0000259" key="3">
    <source>
        <dbReference type="PROSITE" id="PS51781"/>
    </source>
</evidence>
<keyword evidence="2" id="KW-1133">Transmembrane helix</keyword>
<proteinExistence type="predicted"/>
<dbReference type="PANTHER" id="PTHR34408">
    <property type="entry name" value="FAMILY PROTEIN, PUTATIVE-RELATED"/>
    <property type="match status" value="1"/>
</dbReference>
<dbReference type="PANTHER" id="PTHR34408:SF1">
    <property type="entry name" value="GLYCOSYL HYDROLASE FAMILY 19 DOMAIN-CONTAINING PROTEIN HI_1415"/>
    <property type="match status" value="1"/>
</dbReference>
<dbReference type="Proteomes" id="UP000225889">
    <property type="component" value="Unassembled WGS sequence"/>
</dbReference>
<dbReference type="SMART" id="SM00287">
    <property type="entry name" value="SH3b"/>
    <property type="match status" value="2"/>
</dbReference>
<dbReference type="AlphaFoldDB" id="A0A2G3DW30"/>
<keyword evidence="2" id="KW-0812">Transmembrane</keyword>
<dbReference type="PROSITE" id="PS51781">
    <property type="entry name" value="SH3B"/>
    <property type="match status" value="2"/>
</dbReference>
<dbReference type="Gene3D" id="2.30.30.40">
    <property type="entry name" value="SH3 Domains"/>
    <property type="match status" value="2"/>
</dbReference>
<organism evidence="4 5">
    <name type="scientific">Pseudobutyrivibrio ruminis</name>
    <dbReference type="NCBI Taxonomy" id="46206"/>
    <lineage>
        <taxon>Bacteria</taxon>
        <taxon>Bacillati</taxon>
        <taxon>Bacillota</taxon>
        <taxon>Clostridia</taxon>
        <taxon>Lachnospirales</taxon>
        <taxon>Lachnospiraceae</taxon>
        <taxon>Pseudobutyrivibrio</taxon>
    </lineage>
</organism>
<feature type="domain" description="SH3b" evidence="3">
    <location>
        <begin position="363"/>
        <end position="425"/>
    </location>
</feature>
<feature type="transmembrane region" description="Helical" evidence="2">
    <location>
        <begin position="27"/>
        <end position="45"/>
    </location>
</feature>
<accession>A0A2G3DW30</accession>
<gene>
    <name evidence="4" type="ORF">CSX01_07885</name>
</gene>
<protein>
    <submittedName>
        <fullName evidence="4">SH3 domain-containing protein</fullName>
    </submittedName>
</protein>
<evidence type="ECO:0000256" key="1">
    <source>
        <dbReference type="SAM" id="MobiDB-lite"/>
    </source>
</evidence>
<reference evidence="4 5" key="1">
    <citation type="submission" date="2017-10" db="EMBL/GenBank/DDBJ databases">
        <title>Resolving the taxonomy of Roseburia spp., Eubacterium rectale and Agathobacter spp. through phylogenomic analysis.</title>
        <authorList>
            <person name="Sheridan P.O."/>
            <person name="Walker A.W."/>
            <person name="Duncan S.H."/>
            <person name="Scott K.P."/>
            <person name="Toole P.W.O."/>
            <person name="Luis P."/>
            <person name="Flint H.J."/>
        </authorList>
    </citation>
    <scope>NUCLEOTIDE SEQUENCE [LARGE SCALE GENOMIC DNA]</scope>
    <source>
        <strain evidence="4 5">JK626</strain>
    </source>
</reference>
<dbReference type="InterPro" id="IPR052354">
    <property type="entry name" value="Cell_Wall_Dynamics_Protein"/>
</dbReference>
<evidence type="ECO:0000256" key="2">
    <source>
        <dbReference type="SAM" id="Phobius"/>
    </source>
</evidence>
<dbReference type="Pfam" id="PF08239">
    <property type="entry name" value="SH3_3"/>
    <property type="match status" value="2"/>
</dbReference>
<dbReference type="RefSeq" id="WP_099391977.1">
    <property type="nucleotide sequence ID" value="NZ_PDYF01000011.1"/>
</dbReference>
<feature type="compositionally biased region" description="Basic and acidic residues" evidence="1">
    <location>
        <begin position="294"/>
        <end position="306"/>
    </location>
</feature>
<evidence type="ECO:0000313" key="5">
    <source>
        <dbReference type="Proteomes" id="UP000225889"/>
    </source>
</evidence>
<feature type="region of interest" description="Disordered" evidence="1">
    <location>
        <begin position="242"/>
        <end position="306"/>
    </location>
</feature>
<sequence>MIFQDLKTKFKNIVDICVEFVIKNKRYFLAGCIFIAMALVLFLGTSPYTGDNGTSGVYKKFKSNKNTELDKLINDYYTAFANGDIDTLKAIAVPMCDKEVSYTALYSQYIESFNDVKIYTKPGLTKDSYLVTTEVSLKYANIDTLVPGLDFFYVEKNDQGKLYINNTYGTFNRNNNVYELDPQVSELYELFIRQDDLRDMRNDVQDSYDEAIKKDPALATLMNETLHEAIVQWNKDYDEQAAAAAEAEAQAEQEAAEAAAAEAEAAEAEAAEEEAPAEEEASTSTGRTNARANVRAEADKDSEKLGSVEQGTTVTIYGEEGDFYKFDYNGTQAYITKSAIDLDSEAGADDSADEETTTGGSVAEGTVITLTSTTNIRAQMDQSSSKVAVAYSGEKVTVIMSYAEGWTKVKYGNKEGYIRTDLLQQ</sequence>
<reference evidence="4 5" key="2">
    <citation type="submission" date="2017-10" db="EMBL/GenBank/DDBJ databases">
        <authorList>
            <person name="Banno H."/>
            <person name="Chua N.-H."/>
        </authorList>
    </citation>
    <scope>NUCLEOTIDE SEQUENCE [LARGE SCALE GENOMIC DNA]</scope>
    <source>
        <strain evidence="4 5">JK626</strain>
    </source>
</reference>